<gene>
    <name evidence="2 4" type="primary">cutl-22</name>
    <name evidence="2" type="ORF">CELE_T21H3.4</name>
    <name evidence="4" type="ORF">T21H3.4</name>
</gene>
<reference evidence="2 3" key="1">
    <citation type="journal article" date="1998" name="Science">
        <title>Genome sequence of the nematode C. elegans: a platform for investigating biology.</title>
        <authorList>
            <consortium name="The C. elegans sequencing consortium"/>
            <person name="Sulson J.E."/>
            <person name="Waterston R."/>
        </authorList>
    </citation>
    <scope>NUCLEOTIDE SEQUENCE [LARGE SCALE GENOMIC DNA]</scope>
    <source>
        <strain evidence="2 3">Bristol N2</strain>
    </source>
</reference>
<protein>
    <submittedName>
        <fullName evidence="2">ZP domain-containing protein</fullName>
    </submittedName>
</protein>
<dbReference type="WormBase" id="T21H3.4b">
    <property type="protein sequence ID" value="CE50979"/>
    <property type="gene ID" value="WBGene00020663"/>
    <property type="gene designation" value="cutl-22"/>
</dbReference>
<name>A0A0K3AY59_CAEEL</name>
<dbReference type="EMBL" id="BX284605">
    <property type="protein sequence ID" value="CTQ86903.1"/>
    <property type="molecule type" value="Genomic_DNA"/>
</dbReference>
<dbReference type="AGR" id="WB:WBGene00020663"/>
<dbReference type="Proteomes" id="UP000001940">
    <property type="component" value="Chromosome V"/>
</dbReference>
<accession>A0A0K3AY59</accession>
<evidence type="ECO:0000313" key="3">
    <source>
        <dbReference type="Proteomes" id="UP000001940"/>
    </source>
</evidence>
<dbReference type="KEGG" id="cel:CELE_T21H3.4"/>
<dbReference type="AlphaFoldDB" id="A0A0K3AY59"/>
<dbReference type="RefSeq" id="NP_001300204.1">
    <property type="nucleotide sequence ID" value="NM_001313275.3"/>
</dbReference>
<dbReference type="OrthoDB" id="6139674at2759"/>
<evidence type="ECO:0000313" key="2">
    <source>
        <dbReference type="EMBL" id="CTQ86903.1"/>
    </source>
</evidence>
<sequence length="113" mass="13495">MTIEQRLLRIHELMKVKRENITVEVGRPTKKLLSHGAVPLEVEEVSLNVVNREYEIEKLEHILRSYQIWTWILCVLNVFLTVICVLMAFRVLKNKYIMDIKDKTKTVFRRVPF</sequence>
<dbReference type="ExpressionAtlas" id="A0A0K3AY59">
    <property type="expression patterns" value="baseline and differential"/>
</dbReference>
<feature type="transmembrane region" description="Helical" evidence="1">
    <location>
        <begin position="68"/>
        <end position="92"/>
    </location>
</feature>
<keyword evidence="1" id="KW-0812">Transmembrane</keyword>
<organism evidence="2 3">
    <name type="scientific">Caenorhabditis elegans</name>
    <dbReference type="NCBI Taxonomy" id="6239"/>
    <lineage>
        <taxon>Eukaryota</taxon>
        <taxon>Metazoa</taxon>
        <taxon>Ecdysozoa</taxon>
        <taxon>Nematoda</taxon>
        <taxon>Chromadorea</taxon>
        <taxon>Rhabditida</taxon>
        <taxon>Rhabditina</taxon>
        <taxon>Rhabditomorpha</taxon>
        <taxon>Rhabditoidea</taxon>
        <taxon>Rhabditidae</taxon>
        <taxon>Peloderinae</taxon>
        <taxon>Caenorhabditis</taxon>
    </lineage>
</organism>
<proteinExistence type="predicted"/>
<dbReference type="Bgee" id="WBGene00020663">
    <property type="expression patterns" value="Expressed in larva and 3 other cell types or tissues"/>
</dbReference>
<dbReference type="GeneID" id="188704"/>
<keyword evidence="1" id="KW-1133">Transmembrane helix</keyword>
<keyword evidence="1" id="KW-0472">Membrane</keyword>
<dbReference type="CTD" id="188704"/>
<evidence type="ECO:0000313" key="4">
    <source>
        <dbReference type="WormBase" id="T21H3.4b"/>
    </source>
</evidence>
<keyword evidence="3" id="KW-1185">Reference proteome</keyword>
<evidence type="ECO:0000256" key="1">
    <source>
        <dbReference type="SAM" id="Phobius"/>
    </source>
</evidence>